<evidence type="ECO:0000313" key="3">
    <source>
        <dbReference type="Proteomes" id="UP001054889"/>
    </source>
</evidence>
<comment type="caution">
    <text evidence="2">The sequence shown here is derived from an EMBL/GenBank/DDBJ whole genome shotgun (WGS) entry which is preliminary data.</text>
</comment>
<evidence type="ECO:0000256" key="1">
    <source>
        <dbReference type="SAM" id="MobiDB-lite"/>
    </source>
</evidence>
<reference evidence="2" key="1">
    <citation type="journal article" date="2018" name="DNA Res.">
        <title>Multiple hybrid de novo genome assembly of finger millet, an orphan allotetraploid crop.</title>
        <authorList>
            <person name="Hatakeyama M."/>
            <person name="Aluri S."/>
            <person name="Balachadran M.T."/>
            <person name="Sivarajan S.R."/>
            <person name="Patrignani A."/>
            <person name="Gruter S."/>
            <person name="Poveda L."/>
            <person name="Shimizu-Inatsugi R."/>
            <person name="Baeten J."/>
            <person name="Francoijs K.J."/>
            <person name="Nataraja K.N."/>
            <person name="Reddy Y.A.N."/>
            <person name="Phadnis S."/>
            <person name="Ravikumar R.L."/>
            <person name="Schlapbach R."/>
            <person name="Sreeman S.M."/>
            <person name="Shimizu K.K."/>
        </authorList>
    </citation>
    <scope>NUCLEOTIDE SEQUENCE</scope>
</reference>
<feature type="compositionally biased region" description="Basic and acidic residues" evidence="1">
    <location>
        <begin position="66"/>
        <end position="75"/>
    </location>
</feature>
<evidence type="ECO:0000313" key="2">
    <source>
        <dbReference type="EMBL" id="GJN28403.1"/>
    </source>
</evidence>
<proteinExistence type="predicted"/>
<sequence length="98" mass="10680">MEGLREAWQWILAGQDGSGLARGRAKEEQHDGALEVEVLDLEGHDEEDRGPTSELGPRGETAGLEEAGKGAWRRDRVGAAVGGVNADEEEIEREERDD</sequence>
<dbReference type="EMBL" id="BQKI01000080">
    <property type="protein sequence ID" value="GJN28403.1"/>
    <property type="molecule type" value="Genomic_DNA"/>
</dbReference>
<gene>
    <name evidence="2" type="primary">gb16521</name>
    <name evidence="2" type="ORF">PR202_gb16521</name>
</gene>
<dbReference type="AlphaFoldDB" id="A0AAV5F118"/>
<dbReference type="Proteomes" id="UP001054889">
    <property type="component" value="Unassembled WGS sequence"/>
</dbReference>
<protein>
    <submittedName>
        <fullName evidence="2">Uncharacterized protein</fullName>
    </submittedName>
</protein>
<organism evidence="2 3">
    <name type="scientific">Eleusine coracana subsp. coracana</name>
    <dbReference type="NCBI Taxonomy" id="191504"/>
    <lineage>
        <taxon>Eukaryota</taxon>
        <taxon>Viridiplantae</taxon>
        <taxon>Streptophyta</taxon>
        <taxon>Embryophyta</taxon>
        <taxon>Tracheophyta</taxon>
        <taxon>Spermatophyta</taxon>
        <taxon>Magnoliopsida</taxon>
        <taxon>Liliopsida</taxon>
        <taxon>Poales</taxon>
        <taxon>Poaceae</taxon>
        <taxon>PACMAD clade</taxon>
        <taxon>Chloridoideae</taxon>
        <taxon>Cynodonteae</taxon>
        <taxon>Eleusininae</taxon>
        <taxon>Eleusine</taxon>
    </lineage>
</organism>
<feature type="region of interest" description="Disordered" evidence="1">
    <location>
        <begin position="41"/>
        <end position="75"/>
    </location>
</feature>
<name>A0AAV5F118_ELECO</name>
<reference evidence="2" key="2">
    <citation type="submission" date="2021-12" db="EMBL/GenBank/DDBJ databases">
        <title>Resequencing data analysis of finger millet.</title>
        <authorList>
            <person name="Hatakeyama M."/>
            <person name="Aluri S."/>
            <person name="Balachadran M.T."/>
            <person name="Sivarajan S.R."/>
            <person name="Poveda L."/>
            <person name="Shimizu-Inatsugi R."/>
            <person name="Schlapbach R."/>
            <person name="Sreeman S.M."/>
            <person name="Shimizu K.K."/>
        </authorList>
    </citation>
    <scope>NUCLEOTIDE SEQUENCE</scope>
</reference>
<accession>A0AAV5F118</accession>
<keyword evidence="3" id="KW-1185">Reference proteome</keyword>